<dbReference type="Pfam" id="PF00379">
    <property type="entry name" value="Chitin_bind_4"/>
    <property type="match status" value="1"/>
</dbReference>
<keyword evidence="1 2" id="KW-0193">Cuticle</keyword>
<keyword evidence="5" id="KW-1185">Reference proteome</keyword>
<evidence type="ECO:0000313" key="4">
    <source>
        <dbReference type="EnsemblMetazoa" id="XP_050507166.1"/>
    </source>
</evidence>
<keyword evidence="3" id="KW-1133">Transmembrane helix</keyword>
<dbReference type="PANTHER" id="PTHR12236:SF96">
    <property type="entry name" value="PUPAL CUTICLE PROTEIN EDG-84A-LIKE PROTEIN"/>
    <property type="match status" value="1"/>
</dbReference>
<evidence type="ECO:0000256" key="1">
    <source>
        <dbReference type="ARBA" id="ARBA00022460"/>
    </source>
</evidence>
<proteinExistence type="predicted"/>
<reference evidence="4" key="1">
    <citation type="submission" date="2025-05" db="UniProtKB">
        <authorList>
            <consortium name="EnsemblMetazoa"/>
        </authorList>
    </citation>
    <scope>IDENTIFICATION</scope>
</reference>
<accession>A0ABM5KAE5</accession>
<dbReference type="PANTHER" id="PTHR12236">
    <property type="entry name" value="STRUCTURAL CONTITUENT OF CUTICLE"/>
    <property type="match status" value="1"/>
</dbReference>
<organism evidence="4 5">
    <name type="scientific">Diabrotica virgifera virgifera</name>
    <name type="common">western corn rootworm</name>
    <dbReference type="NCBI Taxonomy" id="50390"/>
    <lineage>
        <taxon>Eukaryota</taxon>
        <taxon>Metazoa</taxon>
        <taxon>Ecdysozoa</taxon>
        <taxon>Arthropoda</taxon>
        <taxon>Hexapoda</taxon>
        <taxon>Insecta</taxon>
        <taxon>Pterygota</taxon>
        <taxon>Neoptera</taxon>
        <taxon>Endopterygota</taxon>
        <taxon>Coleoptera</taxon>
        <taxon>Polyphaga</taxon>
        <taxon>Cucujiformia</taxon>
        <taxon>Chrysomeloidea</taxon>
        <taxon>Chrysomelidae</taxon>
        <taxon>Galerucinae</taxon>
        <taxon>Diabroticina</taxon>
        <taxon>Diabroticites</taxon>
        <taxon>Diabrotica</taxon>
    </lineage>
</organism>
<feature type="transmembrane region" description="Helical" evidence="3">
    <location>
        <begin position="13"/>
        <end position="32"/>
    </location>
</feature>
<evidence type="ECO:0008006" key="6">
    <source>
        <dbReference type="Google" id="ProtNLM"/>
    </source>
</evidence>
<dbReference type="RefSeq" id="XP_050507166.1">
    <property type="nucleotide sequence ID" value="XM_050651209.1"/>
</dbReference>
<evidence type="ECO:0000256" key="2">
    <source>
        <dbReference type="PROSITE-ProRule" id="PRU00497"/>
    </source>
</evidence>
<dbReference type="GeneID" id="114329714"/>
<dbReference type="Proteomes" id="UP001652700">
    <property type="component" value="Unplaced"/>
</dbReference>
<protein>
    <recommendedName>
        <fullName evidence="6">Adult-specific cuticular protein ACP-20-like</fullName>
    </recommendedName>
</protein>
<dbReference type="InterPro" id="IPR051217">
    <property type="entry name" value="Insect_Cuticle_Struc_Prot"/>
</dbReference>
<dbReference type="PROSITE" id="PS51155">
    <property type="entry name" value="CHIT_BIND_RR_2"/>
    <property type="match status" value="1"/>
</dbReference>
<evidence type="ECO:0000256" key="3">
    <source>
        <dbReference type="SAM" id="Phobius"/>
    </source>
</evidence>
<dbReference type="InterPro" id="IPR000618">
    <property type="entry name" value="Insect_cuticle"/>
</dbReference>
<keyword evidence="3" id="KW-0812">Transmembrane</keyword>
<keyword evidence="3" id="KW-0472">Membrane</keyword>
<sequence length="108" mass="12098">MPDPNENDIHEDLLQVSLLGLVILTVAVVNAGEHVGYKFEYGVHDPHTHDHKTHYEHRDGDHVVGMYTLKEADGTYRIVKYKSGPKSGFEAVVEKVGHAYHPAHHAHS</sequence>
<evidence type="ECO:0000313" key="5">
    <source>
        <dbReference type="Proteomes" id="UP001652700"/>
    </source>
</evidence>
<dbReference type="EnsemblMetazoa" id="XM_050651209.1">
    <property type="protein sequence ID" value="XP_050507166.1"/>
    <property type="gene ID" value="LOC114329714"/>
</dbReference>
<name>A0ABM5KAE5_DIAVI</name>